<evidence type="ECO:0000256" key="1">
    <source>
        <dbReference type="ARBA" id="ARBA00005254"/>
    </source>
</evidence>
<sequence length="289" mass="30476">MPIDVNAALAAAPTVREATWTERDVILYHLGLGAGVNSLDPAELGWVYEKNLRVLPTFAMVAGQGVSAGETKPAGMNLPGIDIDLRRILHGGQSLALHAPIPAAGTATISSRVADVWDKGKAAVIVLEQSAVDDEGNPLWTNSMQIWARGEGGFGGVAGPDVSSAVPERAADKVLVSPTGPQQALVYRLSGDLNPLHADPEFATTAGFDRPILHGLASYGIVCKAVVDGLLDGDPDRMQSFSVRFAGSLYPGETLETAVWRDGNRLTLLATCPERDGQPVLTHAVMEVR</sequence>
<evidence type="ECO:0000259" key="3">
    <source>
        <dbReference type="Pfam" id="PF22622"/>
    </source>
</evidence>
<dbReference type="Pfam" id="PF01575">
    <property type="entry name" value="MaoC_dehydratas"/>
    <property type="match status" value="1"/>
</dbReference>
<dbReference type="Pfam" id="PF22622">
    <property type="entry name" value="MFE-2_hydrat-2_N"/>
    <property type="match status" value="1"/>
</dbReference>
<accession>A0ABU3WPM7</accession>
<dbReference type="Gene3D" id="3.10.129.10">
    <property type="entry name" value="Hotdog Thioesterase"/>
    <property type="match status" value="1"/>
</dbReference>
<reference evidence="4 5" key="1">
    <citation type="submission" date="2019-10" db="EMBL/GenBank/DDBJ databases">
        <title>Draft Genome Assembly of Rhodococcus zopfii DSM44189.</title>
        <authorList>
            <person name="Sutton J.M."/>
            <person name="Akob D.M."/>
            <person name="Bushman T.J."/>
        </authorList>
    </citation>
    <scope>NUCLEOTIDE SEQUENCE [LARGE SCALE GENOMIC DNA]</scope>
    <source>
        <strain evidence="4 5">DSM 44189</strain>
    </source>
</reference>
<dbReference type="Proteomes" id="UP001275440">
    <property type="component" value="Unassembled WGS sequence"/>
</dbReference>
<proteinExistence type="inferred from homology"/>
<dbReference type="RefSeq" id="WP_072813416.1">
    <property type="nucleotide sequence ID" value="NZ_JAHWLX010000028.1"/>
</dbReference>
<name>A0ABU3WPM7_9NOCA</name>
<keyword evidence="5" id="KW-1185">Reference proteome</keyword>
<dbReference type="CDD" id="cd03448">
    <property type="entry name" value="HDE_HSD"/>
    <property type="match status" value="1"/>
</dbReference>
<comment type="similarity">
    <text evidence="1">Belongs to the enoyl-CoA hydratase/isomerase family.</text>
</comment>
<feature type="domain" description="Peroxisomal multifunctional enzyme type 2-like N-terminal" evidence="3">
    <location>
        <begin position="20"/>
        <end position="150"/>
    </location>
</feature>
<evidence type="ECO:0000313" key="5">
    <source>
        <dbReference type="Proteomes" id="UP001275440"/>
    </source>
</evidence>
<dbReference type="PANTHER" id="PTHR13078:SF59">
    <property type="entry name" value="ENOYL-COA HYDRATASE CHSH3"/>
    <property type="match status" value="1"/>
</dbReference>
<dbReference type="InterPro" id="IPR002539">
    <property type="entry name" value="MaoC-like_dom"/>
</dbReference>
<dbReference type="InterPro" id="IPR029069">
    <property type="entry name" value="HotDog_dom_sf"/>
</dbReference>
<evidence type="ECO:0000313" key="4">
    <source>
        <dbReference type="EMBL" id="MDV2475952.1"/>
    </source>
</evidence>
<dbReference type="InterPro" id="IPR054357">
    <property type="entry name" value="MFE-2_N"/>
</dbReference>
<evidence type="ECO:0000259" key="2">
    <source>
        <dbReference type="Pfam" id="PF01575"/>
    </source>
</evidence>
<gene>
    <name evidence="4" type="ORF">F8M49_12410</name>
</gene>
<dbReference type="PANTHER" id="PTHR13078">
    <property type="entry name" value="PEROXISOMAL MULTIFUNCTIONAL ENZYME TYPE 2-RELATED"/>
    <property type="match status" value="1"/>
</dbReference>
<protein>
    <submittedName>
        <fullName evidence="4">3-alpha,7-alpha, 12-alpha-trihydroxy-5-beta-cholest-24-enoyl-CoA hydratase</fullName>
    </submittedName>
</protein>
<organism evidence="4 5">
    <name type="scientific">Rhodococcus zopfii</name>
    <dbReference type="NCBI Taxonomy" id="43772"/>
    <lineage>
        <taxon>Bacteria</taxon>
        <taxon>Bacillati</taxon>
        <taxon>Actinomycetota</taxon>
        <taxon>Actinomycetes</taxon>
        <taxon>Mycobacteriales</taxon>
        <taxon>Nocardiaceae</taxon>
        <taxon>Rhodococcus</taxon>
    </lineage>
</organism>
<comment type="caution">
    <text evidence="4">The sequence shown here is derived from an EMBL/GenBank/DDBJ whole genome shotgun (WGS) entry which is preliminary data.</text>
</comment>
<dbReference type="EMBL" id="WBMO01000001">
    <property type="protein sequence ID" value="MDV2475952.1"/>
    <property type="molecule type" value="Genomic_DNA"/>
</dbReference>
<feature type="domain" description="MaoC-like" evidence="2">
    <location>
        <begin position="167"/>
        <end position="265"/>
    </location>
</feature>
<dbReference type="SUPFAM" id="SSF54637">
    <property type="entry name" value="Thioesterase/thiol ester dehydrase-isomerase"/>
    <property type="match status" value="2"/>
</dbReference>